<dbReference type="PROSITE" id="PS51257">
    <property type="entry name" value="PROKAR_LIPOPROTEIN"/>
    <property type="match status" value="1"/>
</dbReference>
<gene>
    <name evidence="3" type="ORF">K3X48_00925</name>
</gene>
<evidence type="ECO:0000256" key="1">
    <source>
        <dbReference type="SAM" id="SignalP"/>
    </source>
</evidence>
<evidence type="ECO:0000313" key="3">
    <source>
        <dbReference type="EMBL" id="UWP95608.1"/>
    </source>
</evidence>
<sequence length="130" mass="13939">MRPINLLAMSLLILAACNNETLSGYAPEKTTWVWQELDGGPAPARATLTLGSRGQVSGQAPCNSYSAKVTVPYPWFEVENIIATRRACPELADETAYFSALKAMSLAEVSGDTLLLSNDAGRDMLFVASP</sequence>
<organism evidence="3 4">
    <name type="scientific">Aliiroseovarius crassostreae</name>
    <dbReference type="NCBI Taxonomy" id="154981"/>
    <lineage>
        <taxon>Bacteria</taxon>
        <taxon>Pseudomonadati</taxon>
        <taxon>Pseudomonadota</taxon>
        <taxon>Alphaproteobacteria</taxon>
        <taxon>Rhodobacterales</taxon>
        <taxon>Paracoccaceae</taxon>
        <taxon>Aliiroseovarius</taxon>
    </lineage>
</organism>
<dbReference type="PANTHER" id="PTHR35535:SF2">
    <property type="entry name" value="DUF306 DOMAIN-CONTAINING PROTEIN"/>
    <property type="match status" value="1"/>
</dbReference>
<feature type="chain" id="PRO_5040190969" evidence="1">
    <location>
        <begin position="16"/>
        <end position="130"/>
    </location>
</feature>
<evidence type="ECO:0000259" key="2">
    <source>
        <dbReference type="Pfam" id="PF03724"/>
    </source>
</evidence>
<dbReference type="Pfam" id="PF03724">
    <property type="entry name" value="META"/>
    <property type="match status" value="1"/>
</dbReference>
<evidence type="ECO:0000313" key="4">
    <source>
        <dbReference type="Proteomes" id="UP001057991"/>
    </source>
</evidence>
<proteinExistence type="predicted"/>
<reference evidence="3" key="1">
    <citation type="submission" date="2021-08" db="EMBL/GenBank/DDBJ databases">
        <authorList>
            <person name="Nwanade C."/>
            <person name="Wang M."/>
            <person name="Masoudi A."/>
            <person name="Yu Z."/>
            <person name="Liu J."/>
        </authorList>
    </citation>
    <scope>NUCLEOTIDE SEQUENCE</scope>
    <source>
        <strain evidence="3">S056</strain>
    </source>
</reference>
<protein>
    <submittedName>
        <fullName evidence="3">META domain-containing protein</fullName>
    </submittedName>
</protein>
<keyword evidence="1" id="KW-0732">Signal</keyword>
<dbReference type="InterPro" id="IPR038670">
    <property type="entry name" value="HslJ-like_sf"/>
</dbReference>
<dbReference type="EMBL" id="CP080776">
    <property type="protein sequence ID" value="UWP95608.1"/>
    <property type="molecule type" value="Genomic_DNA"/>
</dbReference>
<dbReference type="Gene3D" id="2.40.128.270">
    <property type="match status" value="1"/>
</dbReference>
<dbReference type="RefSeq" id="WP_259806161.1">
    <property type="nucleotide sequence ID" value="NZ_CP080776.1"/>
</dbReference>
<feature type="signal peptide" evidence="1">
    <location>
        <begin position="1"/>
        <end position="15"/>
    </location>
</feature>
<dbReference type="Proteomes" id="UP001057991">
    <property type="component" value="Chromosome"/>
</dbReference>
<dbReference type="InterPro" id="IPR053147">
    <property type="entry name" value="Hsp_HslJ-like"/>
</dbReference>
<dbReference type="AlphaFoldDB" id="A0A9Q9H9V6"/>
<feature type="domain" description="DUF306" evidence="2">
    <location>
        <begin position="29"/>
        <end position="125"/>
    </location>
</feature>
<accession>A0A9Q9H9V6</accession>
<dbReference type="PANTHER" id="PTHR35535">
    <property type="entry name" value="HEAT SHOCK PROTEIN HSLJ"/>
    <property type="match status" value="1"/>
</dbReference>
<dbReference type="InterPro" id="IPR005184">
    <property type="entry name" value="DUF306_Meta_HslJ"/>
</dbReference>
<name>A0A9Q9H9V6_9RHOB</name>